<reference evidence="2 3" key="1">
    <citation type="journal article" date="2018" name="Front. Microbiol.">
        <title>Genome-Wide Analysis of Corynespora cassiicola Leaf Fall Disease Putative Effectors.</title>
        <authorList>
            <person name="Lopez D."/>
            <person name="Ribeiro S."/>
            <person name="Label P."/>
            <person name="Fumanal B."/>
            <person name="Venisse J.S."/>
            <person name="Kohler A."/>
            <person name="de Oliveira R.R."/>
            <person name="Labutti K."/>
            <person name="Lipzen A."/>
            <person name="Lail K."/>
            <person name="Bauer D."/>
            <person name="Ohm R.A."/>
            <person name="Barry K.W."/>
            <person name="Spatafora J."/>
            <person name="Grigoriev I.V."/>
            <person name="Martin F.M."/>
            <person name="Pujade-Renaud V."/>
        </authorList>
    </citation>
    <scope>NUCLEOTIDE SEQUENCE [LARGE SCALE GENOMIC DNA]</scope>
    <source>
        <strain evidence="2 3">Philippines</strain>
    </source>
</reference>
<keyword evidence="1" id="KW-0812">Transmembrane</keyword>
<accession>A0A2T2N6N8</accession>
<feature type="transmembrane region" description="Helical" evidence="1">
    <location>
        <begin position="114"/>
        <end position="134"/>
    </location>
</feature>
<dbReference type="Proteomes" id="UP000240883">
    <property type="component" value="Unassembled WGS sequence"/>
</dbReference>
<keyword evidence="3" id="KW-1185">Reference proteome</keyword>
<gene>
    <name evidence="2" type="ORF">BS50DRAFT_165002</name>
</gene>
<feature type="transmembrane region" description="Helical" evidence="1">
    <location>
        <begin position="89"/>
        <end position="107"/>
    </location>
</feature>
<dbReference type="EMBL" id="KZ678146">
    <property type="protein sequence ID" value="PSN61095.1"/>
    <property type="molecule type" value="Genomic_DNA"/>
</dbReference>
<evidence type="ECO:0000313" key="2">
    <source>
        <dbReference type="EMBL" id="PSN61095.1"/>
    </source>
</evidence>
<organism evidence="2 3">
    <name type="scientific">Corynespora cassiicola Philippines</name>
    <dbReference type="NCBI Taxonomy" id="1448308"/>
    <lineage>
        <taxon>Eukaryota</taxon>
        <taxon>Fungi</taxon>
        <taxon>Dikarya</taxon>
        <taxon>Ascomycota</taxon>
        <taxon>Pezizomycotina</taxon>
        <taxon>Dothideomycetes</taxon>
        <taxon>Pleosporomycetidae</taxon>
        <taxon>Pleosporales</taxon>
        <taxon>Corynesporascaceae</taxon>
        <taxon>Corynespora</taxon>
    </lineage>
</organism>
<evidence type="ECO:0000313" key="3">
    <source>
        <dbReference type="Proteomes" id="UP000240883"/>
    </source>
</evidence>
<sequence length="141" mass="15789">MIIGEMMLYKIDISIKSHSNGRKELTLISHLYMSQCFHLTPRYCLPFPVKYSCRSAPSITDAKGLVAMLGIGSFSYLMIIHAGNLIELGLGYILVVAVRSVHGYPLWRDITNRLVLGSLFLFSFAVVSFFYKLLSAFSTAL</sequence>
<keyword evidence="1" id="KW-0472">Membrane</keyword>
<evidence type="ECO:0000256" key="1">
    <source>
        <dbReference type="SAM" id="Phobius"/>
    </source>
</evidence>
<name>A0A2T2N6N8_CORCC</name>
<proteinExistence type="predicted"/>
<protein>
    <submittedName>
        <fullName evidence="2">Uncharacterized protein</fullName>
    </submittedName>
</protein>
<keyword evidence="1" id="KW-1133">Transmembrane helix</keyword>
<dbReference type="AlphaFoldDB" id="A0A2T2N6N8"/>